<dbReference type="AlphaFoldDB" id="A0AAJ1AI79"/>
<dbReference type="EMBL" id="JAIOIU010000104">
    <property type="protein sequence ID" value="MBZ0160220.1"/>
    <property type="molecule type" value="Genomic_DNA"/>
</dbReference>
<name>A0AAJ1AI79_9BACT</name>
<evidence type="ECO:0000313" key="1">
    <source>
        <dbReference type="EMBL" id="MBZ0160220.1"/>
    </source>
</evidence>
<sequence>MKVAKRSLAALMIGVLLVTGLFLLAADPASARTNFHFGLNLGVPMAPYPGYGYAYPYPPPPVHYPPVPYYGAYPPCARVWVPGYYDGYGNWIFGYYRYDCGYYGY</sequence>
<reference evidence="1 2" key="1">
    <citation type="journal article" date="2021" name="bioRxiv">
        <title>Unraveling nitrogen, sulfur and carbon metabolic pathways and microbial community transcriptional responses to substrate deprivation and toxicity stresses in a bioreactor mimicking anoxic brackish coastal sediment conditions.</title>
        <authorList>
            <person name="Martins P.D."/>
            <person name="Echeveste M.J."/>
            <person name="Arshad A."/>
            <person name="Kurth J."/>
            <person name="Ouboter H."/>
            <person name="Jetten M.S.M."/>
            <person name="Welte C.U."/>
        </authorList>
    </citation>
    <scope>NUCLEOTIDE SEQUENCE [LARGE SCALE GENOMIC DNA]</scope>
    <source>
        <strain evidence="1">MAG_38</strain>
    </source>
</reference>
<accession>A0AAJ1AI79</accession>
<organism evidence="1 2">
    <name type="scientific">Candidatus Methylomirabilis tolerans</name>
    <dbReference type="NCBI Taxonomy" id="3123416"/>
    <lineage>
        <taxon>Bacteria</taxon>
        <taxon>Candidatus Methylomirabilota</taxon>
        <taxon>Candidatus Methylomirabilia</taxon>
        <taxon>Candidatus Methylomirabilales</taxon>
        <taxon>Candidatus Methylomirabilaceae</taxon>
        <taxon>Candidatus Methylomirabilis</taxon>
    </lineage>
</organism>
<evidence type="ECO:0000313" key="2">
    <source>
        <dbReference type="Proteomes" id="UP001197609"/>
    </source>
</evidence>
<protein>
    <submittedName>
        <fullName evidence="1">Uncharacterized protein</fullName>
    </submittedName>
</protein>
<dbReference type="Proteomes" id="UP001197609">
    <property type="component" value="Unassembled WGS sequence"/>
</dbReference>
<gene>
    <name evidence="1" type="ORF">K8G79_08810</name>
</gene>
<proteinExistence type="predicted"/>
<comment type="caution">
    <text evidence="1">The sequence shown here is derived from an EMBL/GenBank/DDBJ whole genome shotgun (WGS) entry which is preliminary data.</text>
</comment>